<dbReference type="InterPro" id="IPR002921">
    <property type="entry name" value="Fungal_lipase-type"/>
</dbReference>
<sequence length="280" mass="30996">MSSLPLYFPQGFSLPQALLCANLVESAYDQYTQWQTQGKPRRPQDFTWQTPDMGGWRFSAPIWSILSELHFLNESEPFGFAARDPQGEVYLVFRGTESVQDWLDDLDADQQTYPWQPGLGSVHAGFLKLYGSLRDLALQAVDSLQPGGQLWSCGHSLGCALSSLAVLDLRERYPDLPLQHYNFASPRLAAPSFADSYNGLNVPTYRVVNDSDVVPEVPPGVTGGWLYQHIGLAVTFTASYASIEDNHSMADCYLYALKNPNAPMRQGVTVAVPEARVAVT</sequence>
<keyword evidence="3" id="KW-1185">Reference proteome</keyword>
<dbReference type="Pfam" id="PF01764">
    <property type="entry name" value="Lipase_3"/>
    <property type="match status" value="1"/>
</dbReference>
<dbReference type="SUPFAM" id="SSF53474">
    <property type="entry name" value="alpha/beta-Hydrolases"/>
    <property type="match status" value="1"/>
</dbReference>
<evidence type="ECO:0000259" key="1">
    <source>
        <dbReference type="Pfam" id="PF01764"/>
    </source>
</evidence>
<dbReference type="PANTHER" id="PTHR45856">
    <property type="entry name" value="ALPHA/BETA-HYDROLASES SUPERFAMILY PROTEIN"/>
    <property type="match status" value="1"/>
</dbReference>
<dbReference type="Gene3D" id="3.40.50.1820">
    <property type="entry name" value="alpha/beta hydrolase"/>
    <property type="match status" value="1"/>
</dbReference>
<dbReference type="InterPro" id="IPR029058">
    <property type="entry name" value="AB_hydrolase_fold"/>
</dbReference>
<proteinExistence type="predicted"/>
<dbReference type="EMBL" id="FNFD01000001">
    <property type="protein sequence ID" value="SDJ41115.1"/>
    <property type="molecule type" value="Genomic_DNA"/>
</dbReference>
<reference evidence="2 3" key="1">
    <citation type="submission" date="2016-10" db="EMBL/GenBank/DDBJ databases">
        <authorList>
            <person name="de Groot N.N."/>
        </authorList>
    </citation>
    <scope>NUCLEOTIDE SEQUENCE [LARGE SCALE GENOMIC DNA]</scope>
    <source>
        <strain evidence="2 3">JCM 21544</strain>
    </source>
</reference>
<dbReference type="PANTHER" id="PTHR45856:SF11">
    <property type="entry name" value="FUNGAL LIPASE-LIKE DOMAIN-CONTAINING PROTEIN"/>
    <property type="match status" value="1"/>
</dbReference>
<protein>
    <submittedName>
        <fullName evidence="2">Lipase (Class 3)</fullName>
    </submittedName>
</protein>
<dbReference type="CDD" id="cd00519">
    <property type="entry name" value="Lipase_3"/>
    <property type="match status" value="1"/>
</dbReference>
<gene>
    <name evidence="2" type="ORF">SAMN05216186_101378</name>
</gene>
<evidence type="ECO:0000313" key="3">
    <source>
        <dbReference type="Proteomes" id="UP000198706"/>
    </source>
</evidence>
<dbReference type="Proteomes" id="UP000198706">
    <property type="component" value="Unassembled WGS sequence"/>
</dbReference>
<dbReference type="InterPro" id="IPR051218">
    <property type="entry name" value="Sec_MonoDiacylglyc_Lipase"/>
</dbReference>
<evidence type="ECO:0000313" key="2">
    <source>
        <dbReference type="EMBL" id="SDJ41115.1"/>
    </source>
</evidence>
<feature type="domain" description="Fungal lipase-type" evidence="1">
    <location>
        <begin position="90"/>
        <end position="219"/>
    </location>
</feature>
<name>A0A1G8TJN6_9PSED</name>
<dbReference type="RefSeq" id="WP_084333313.1">
    <property type="nucleotide sequence ID" value="NZ_FNFD01000001.1"/>
</dbReference>
<accession>A0A1G8TJN6</accession>
<dbReference type="STRING" id="137658.SAMN05216186_101378"/>
<dbReference type="AlphaFoldDB" id="A0A1G8TJN6"/>
<organism evidence="2 3">
    <name type="scientific">Pseudomonas indica</name>
    <dbReference type="NCBI Taxonomy" id="137658"/>
    <lineage>
        <taxon>Bacteria</taxon>
        <taxon>Pseudomonadati</taxon>
        <taxon>Pseudomonadota</taxon>
        <taxon>Gammaproteobacteria</taxon>
        <taxon>Pseudomonadales</taxon>
        <taxon>Pseudomonadaceae</taxon>
        <taxon>Pseudomonas</taxon>
    </lineage>
</organism>
<dbReference type="GO" id="GO:0006629">
    <property type="term" value="P:lipid metabolic process"/>
    <property type="evidence" value="ECO:0007669"/>
    <property type="project" value="InterPro"/>
</dbReference>